<comment type="caution">
    <text evidence="4">The sequence shown here is derived from an EMBL/GenBank/DDBJ whole genome shotgun (WGS) entry which is preliminary data.</text>
</comment>
<name>A0A7X4YQY8_9BACL</name>
<dbReference type="Pfam" id="PF07581">
    <property type="entry name" value="Glug"/>
    <property type="match status" value="1"/>
</dbReference>
<reference evidence="4 5" key="1">
    <citation type="submission" date="2020-01" db="EMBL/GenBank/DDBJ databases">
        <title>Paenibacillus soybeanensis sp. nov. isolated from the nodules of soybean (Glycine max(L.) Merr).</title>
        <authorList>
            <person name="Wang H."/>
        </authorList>
    </citation>
    <scope>NUCLEOTIDE SEQUENCE [LARGE SCALE GENOMIC DNA]</scope>
    <source>
        <strain evidence="4 5">DSM 23054</strain>
    </source>
</reference>
<dbReference type="Pfam" id="PF00395">
    <property type="entry name" value="SLH"/>
    <property type="match status" value="3"/>
</dbReference>
<dbReference type="PROSITE" id="PS51272">
    <property type="entry name" value="SLH"/>
    <property type="match status" value="3"/>
</dbReference>
<feature type="chain" id="PRO_5031168837" description="SLH domain-containing protein" evidence="2">
    <location>
        <begin position="29"/>
        <end position="966"/>
    </location>
</feature>
<dbReference type="Gene3D" id="2.160.20.110">
    <property type="match status" value="1"/>
</dbReference>
<dbReference type="InterPro" id="IPR001119">
    <property type="entry name" value="SLH_dom"/>
</dbReference>
<gene>
    <name evidence="4" type="ORF">GT003_18005</name>
</gene>
<dbReference type="NCBIfam" id="NF033510">
    <property type="entry name" value="Ca_tandemer"/>
    <property type="match status" value="2"/>
</dbReference>
<feature type="region of interest" description="Disordered" evidence="1">
    <location>
        <begin position="475"/>
        <end position="498"/>
    </location>
</feature>
<dbReference type="OrthoDB" id="1932903at2"/>
<dbReference type="PANTHER" id="PTHR43308:SF5">
    <property type="entry name" value="S-LAYER PROTEIN _ PEPTIDOGLYCAN ENDO-BETA-N-ACETYLGLUCOSAMINIDASE"/>
    <property type="match status" value="1"/>
</dbReference>
<evidence type="ECO:0000313" key="5">
    <source>
        <dbReference type="Proteomes" id="UP000558113"/>
    </source>
</evidence>
<dbReference type="AlphaFoldDB" id="A0A7X4YQY8"/>
<sequence length="966" mass="99812">MQRRIMLVLTALLVLGPWLWGMPSPVQAAAYSFAGGGDGTPSNPYIVLTAEDMDHVRDNKTASYKLQADIDLTAYSAWQPIGTDYGDSFSGNFDGADYTIRGLTIQSSLTYIGLFGYIDGSGTLEHVRLEDADVTSTNVNAQAGTLVGVTAYLNTIDHCSATGTISGGSYVAGGLVGQLSQGTLTNSDAHVRLDVTSQYAGGLVGYFQSGTIDSSLATGDVSNALNYGTVGGLVAYNQNDTIANSYSTGRVTGAASSHVGGLLGELGSGDVRNSFAAGTVNPAGAGGSIGGLIGDKDMLFPGAISDSYWNLSDNPALRTIGSEAGMDGAVTSDAMKQWGTYSGWDPTVWGIREGIGYPYLLAFYPIVSADPLPPSTVYSNEPGGNQLEISGSMRDGSIGEPLEVSYSIANAVNVTITQDVYAADATGGNQSFRFPVTLEKSSYTTGTYTIRLSVKDTVSSHEKTQSFTFDVEDAKAPAAPDVASPDEGQSMSDATPTVSGMAEANSTVTIVLDGADAGTTTAASGGGWTWTPGTALADGTHTVSTRATDAAGNTSSASAAITFTVDQTLPGVPVITAPAAGESTTDTTPTVSGTAEGNTAVTVILDGTDSGTTTAEADGDWTLTPGTALAEGAHTVSARTKDAVGNMSAASVPVSFTIRRETASAPGGYLSGNADLRSLTAKADGQELALTPTFAAGTTDYKADTSEERIVVQAAAADANAAVTIQGEASSGDKTVRLAEGDNKIEIAVKAANGTVRTYTLNVRRSIVIVDPNPPTCTFTDITGHWAETQICEAVVNGVVQGDSSAFFRPNEKITRAEFTVMLLRALGTAPVTDKDTPALSFGDRAKIPDWAKETIAAAVNNGIVKGYADGAFRPNQTVSRTEMAAMIARAMNWQTGVAQQTSFADNAGIPAWARGFIHSAALHGVLEGREGNRFMPGEQATRAEATVALLRLWKLTPDNGKNDGF</sequence>
<keyword evidence="2" id="KW-0732">Signal</keyword>
<dbReference type="RefSeq" id="WP_161700316.1">
    <property type="nucleotide sequence ID" value="NZ_JAAAMU010000009.1"/>
</dbReference>
<dbReference type="PANTHER" id="PTHR43308">
    <property type="entry name" value="OUTER MEMBRANE PROTEIN ALPHA-RELATED"/>
    <property type="match status" value="1"/>
</dbReference>
<feature type="compositionally biased region" description="Polar residues" evidence="1">
    <location>
        <begin position="487"/>
        <end position="498"/>
    </location>
</feature>
<keyword evidence="5" id="KW-1185">Reference proteome</keyword>
<proteinExistence type="predicted"/>
<evidence type="ECO:0000256" key="1">
    <source>
        <dbReference type="SAM" id="MobiDB-lite"/>
    </source>
</evidence>
<dbReference type="InterPro" id="IPR025883">
    <property type="entry name" value="Cadherin-like_domain"/>
</dbReference>
<protein>
    <recommendedName>
        <fullName evidence="3">SLH domain-containing protein</fullName>
    </recommendedName>
</protein>
<accession>A0A7X4YQY8</accession>
<organism evidence="4 5">
    <name type="scientific">Paenibacillus sacheonensis</name>
    <dbReference type="NCBI Taxonomy" id="742054"/>
    <lineage>
        <taxon>Bacteria</taxon>
        <taxon>Bacillati</taxon>
        <taxon>Bacillota</taxon>
        <taxon>Bacilli</taxon>
        <taxon>Bacillales</taxon>
        <taxon>Paenibacillaceae</taxon>
        <taxon>Paenibacillus</taxon>
    </lineage>
</organism>
<feature type="signal peptide" evidence="2">
    <location>
        <begin position="1"/>
        <end position="28"/>
    </location>
</feature>
<dbReference type="InterPro" id="IPR011493">
    <property type="entry name" value="GLUG"/>
</dbReference>
<feature type="domain" description="SLH" evidence="3">
    <location>
        <begin position="839"/>
        <end position="902"/>
    </location>
</feature>
<feature type="domain" description="SLH" evidence="3">
    <location>
        <begin position="904"/>
        <end position="964"/>
    </location>
</feature>
<dbReference type="Gene3D" id="2.60.40.1800">
    <property type="match status" value="3"/>
</dbReference>
<dbReference type="Pfam" id="PF12733">
    <property type="entry name" value="Cadherin-like"/>
    <property type="match status" value="1"/>
</dbReference>
<evidence type="ECO:0000259" key="3">
    <source>
        <dbReference type="PROSITE" id="PS51272"/>
    </source>
</evidence>
<dbReference type="EMBL" id="JAAAMU010000009">
    <property type="protein sequence ID" value="NBC70898.1"/>
    <property type="molecule type" value="Genomic_DNA"/>
</dbReference>
<evidence type="ECO:0000256" key="2">
    <source>
        <dbReference type="SAM" id="SignalP"/>
    </source>
</evidence>
<feature type="domain" description="SLH" evidence="3">
    <location>
        <begin position="774"/>
        <end position="837"/>
    </location>
</feature>
<dbReference type="Proteomes" id="UP000558113">
    <property type="component" value="Unassembled WGS sequence"/>
</dbReference>
<dbReference type="Pfam" id="PF19077">
    <property type="entry name" value="Big_13"/>
    <property type="match status" value="2"/>
</dbReference>
<dbReference type="InterPro" id="IPR051465">
    <property type="entry name" value="Cell_Envelope_Struct_Comp"/>
</dbReference>
<dbReference type="InterPro" id="IPR044016">
    <property type="entry name" value="Big_13"/>
</dbReference>
<evidence type="ECO:0000313" key="4">
    <source>
        <dbReference type="EMBL" id="NBC70898.1"/>
    </source>
</evidence>